<protein>
    <submittedName>
        <fullName evidence="2">Uncharacterized protein</fullName>
    </submittedName>
</protein>
<sequence length="249" mass="29421">MVQNSSSNADKDIHSDFPVKQRRTNQERIEDIFKFIEKQNGVFPKSQLKEVGLSPSAAEKWLNIIEFIQAQPKIRLIKTKNTTLVEKIEGKYQVYMRKLMTDESIPPEQRIEASNNYLRSLYSRERSGIGKQPHNPEKIRFDISSEEYFAKIREVAEVLSQINPLFKNIVHDLEIIDKITDEDQKSFEFSKIMKSNILNSDFKAAVKQILKKESVDRRIKQIEKFDPEYRHKFKLAMKFFDAQFDIWNK</sequence>
<evidence type="ECO:0000313" key="2">
    <source>
        <dbReference type="EMBL" id="UYP43729.1"/>
    </source>
</evidence>
<feature type="compositionally biased region" description="Basic and acidic residues" evidence="1">
    <location>
        <begin position="9"/>
        <end position="21"/>
    </location>
</feature>
<proteinExistence type="predicted"/>
<keyword evidence="3" id="KW-1185">Reference proteome</keyword>
<organism evidence="2 3">
    <name type="scientific">Candidatus Lokiarchaeum ossiferum</name>
    <dbReference type="NCBI Taxonomy" id="2951803"/>
    <lineage>
        <taxon>Archaea</taxon>
        <taxon>Promethearchaeati</taxon>
        <taxon>Promethearchaeota</taxon>
        <taxon>Promethearchaeia</taxon>
        <taxon>Promethearchaeales</taxon>
        <taxon>Promethearchaeaceae</taxon>
        <taxon>Candidatus Lokiarchaeum</taxon>
    </lineage>
</organism>
<dbReference type="Proteomes" id="UP001208689">
    <property type="component" value="Chromosome"/>
</dbReference>
<evidence type="ECO:0000313" key="3">
    <source>
        <dbReference type="Proteomes" id="UP001208689"/>
    </source>
</evidence>
<name>A0ABY6HMC1_9ARCH</name>
<reference evidence="2" key="1">
    <citation type="submission" date="2022-09" db="EMBL/GenBank/DDBJ databases">
        <title>Actin cytoskeleton and complex cell architecture in an #Asgard archaeon.</title>
        <authorList>
            <person name="Ponce Toledo R.I."/>
            <person name="Schleper C."/>
            <person name="Rodrigues Oliveira T."/>
            <person name="Wollweber F."/>
            <person name="Xu J."/>
            <person name="Rittmann S."/>
            <person name="Klingl A."/>
            <person name="Pilhofer M."/>
        </authorList>
    </citation>
    <scope>NUCLEOTIDE SEQUENCE</scope>
    <source>
        <strain evidence="2">B-35</strain>
    </source>
</reference>
<dbReference type="EMBL" id="CP104013">
    <property type="protein sequence ID" value="UYP43729.1"/>
    <property type="molecule type" value="Genomic_DNA"/>
</dbReference>
<evidence type="ECO:0000256" key="1">
    <source>
        <dbReference type="SAM" id="MobiDB-lite"/>
    </source>
</evidence>
<feature type="region of interest" description="Disordered" evidence="1">
    <location>
        <begin position="1"/>
        <end position="21"/>
    </location>
</feature>
<accession>A0ABY6HMC1</accession>
<gene>
    <name evidence="2" type="ORF">NEF87_000014</name>
</gene>